<dbReference type="InterPro" id="IPR045851">
    <property type="entry name" value="AMP-bd_C_sf"/>
</dbReference>
<dbReference type="Gene3D" id="3.30.300.30">
    <property type="match status" value="1"/>
</dbReference>
<evidence type="ECO:0000259" key="1">
    <source>
        <dbReference type="Pfam" id="PF00501"/>
    </source>
</evidence>
<dbReference type="SUPFAM" id="SSF56801">
    <property type="entry name" value="Acetyl-CoA synthetase-like"/>
    <property type="match status" value="1"/>
</dbReference>
<dbReference type="InterPro" id="IPR042099">
    <property type="entry name" value="ANL_N_sf"/>
</dbReference>
<proteinExistence type="predicted"/>
<sequence length="480" mass="50134">MAEQFRTRRGDRQVLIPGPFVALNEALSDAFDRYGDAPALLSQDGQVLSFAKLGHTVAALATRLRDEGVGPGQCVAIVTDNRALKIALLLALARLGSDVALVSSIGALARRGQKIDSAIRFSDQNAEGAERSIVFSQDWLNTPPDLTMAFTAPGTLVLSTSGSTGAPRYVRIHPQAYVDMVTALPDGVGESIGSVLVSIPETAPFSVFLLLRALLGGHGFAGMSPSGGETLDEAARFGVREMMVTPLALNELVAATEMGAPKGDLARLCVFGSVAEPPLLARAEKAFGCGVYICVGATEIGQTTWGRFDSASYVTGWSGKMVASTEARIGEGGRLLLRSPFSSQVEAYIGGPPAFDAEGWFDTGDIARLTEDGVLMIDGRADNMINLGGSKFAAELIEKLVGQCPGVEISAAVRIQSPGGLAPELGVAVVASANFDAAAARRLLAEKLHTSAHIRIITCPQLPSLPTGKVDRTAVAGLFA</sequence>
<dbReference type="PANTHER" id="PTHR43201">
    <property type="entry name" value="ACYL-COA SYNTHETASE"/>
    <property type="match status" value="1"/>
</dbReference>
<feature type="domain" description="AMP-dependent synthetase/ligase" evidence="1">
    <location>
        <begin position="160"/>
        <end position="329"/>
    </location>
</feature>
<evidence type="ECO:0000313" key="3">
    <source>
        <dbReference type="Proteomes" id="UP000431269"/>
    </source>
</evidence>
<dbReference type="Gene3D" id="3.40.50.12780">
    <property type="entry name" value="N-terminal domain of ligase-like"/>
    <property type="match status" value="1"/>
</dbReference>
<protein>
    <submittedName>
        <fullName evidence="2">Enterochelin synthase E</fullName>
    </submittedName>
</protein>
<dbReference type="AlphaFoldDB" id="A0A6I6MJM1"/>
<name>A0A6I6MJM1_9CAUL</name>
<keyword evidence="3" id="KW-1185">Reference proteome</keyword>
<dbReference type="GO" id="GO:0031956">
    <property type="term" value="F:medium-chain fatty acid-CoA ligase activity"/>
    <property type="evidence" value="ECO:0007669"/>
    <property type="project" value="TreeGrafter"/>
</dbReference>
<accession>A0A6I6MJM1</accession>
<dbReference type="Proteomes" id="UP000431269">
    <property type="component" value="Chromosome"/>
</dbReference>
<reference evidence="3" key="1">
    <citation type="submission" date="2019-12" db="EMBL/GenBank/DDBJ databases">
        <title>Complete genome of Terracaulis silvestris 0127_4.</title>
        <authorList>
            <person name="Vieira S."/>
            <person name="Riedel T."/>
            <person name="Sproer C."/>
            <person name="Pascual J."/>
            <person name="Boedeker C."/>
            <person name="Overmann J."/>
        </authorList>
    </citation>
    <scope>NUCLEOTIDE SEQUENCE [LARGE SCALE GENOMIC DNA]</scope>
    <source>
        <strain evidence="3">0127_4</strain>
    </source>
</reference>
<dbReference type="GO" id="GO:0006631">
    <property type="term" value="P:fatty acid metabolic process"/>
    <property type="evidence" value="ECO:0007669"/>
    <property type="project" value="TreeGrafter"/>
</dbReference>
<dbReference type="PANTHER" id="PTHR43201:SF32">
    <property type="entry name" value="2-SUCCINYLBENZOATE--COA LIGASE, CHLOROPLASTIC_PEROXISOMAL"/>
    <property type="match status" value="1"/>
</dbReference>
<dbReference type="KEGG" id="tsv:DSM104635_00158"/>
<evidence type="ECO:0000313" key="2">
    <source>
        <dbReference type="EMBL" id="QGZ93348.1"/>
    </source>
</evidence>
<gene>
    <name evidence="2" type="primary">entE</name>
    <name evidence="2" type="ORF">DSM104635_00158</name>
</gene>
<feature type="domain" description="AMP-dependent synthetase/ligase" evidence="1">
    <location>
        <begin position="30"/>
        <end position="97"/>
    </location>
</feature>
<dbReference type="InterPro" id="IPR000873">
    <property type="entry name" value="AMP-dep_synth/lig_dom"/>
</dbReference>
<dbReference type="EMBL" id="CP047045">
    <property type="protein sequence ID" value="QGZ93348.1"/>
    <property type="molecule type" value="Genomic_DNA"/>
</dbReference>
<organism evidence="2 3">
    <name type="scientific">Terricaulis silvestris</name>
    <dbReference type="NCBI Taxonomy" id="2686094"/>
    <lineage>
        <taxon>Bacteria</taxon>
        <taxon>Pseudomonadati</taxon>
        <taxon>Pseudomonadota</taxon>
        <taxon>Alphaproteobacteria</taxon>
        <taxon>Caulobacterales</taxon>
        <taxon>Caulobacteraceae</taxon>
        <taxon>Terricaulis</taxon>
    </lineage>
</organism>
<dbReference type="Pfam" id="PF00501">
    <property type="entry name" value="AMP-binding"/>
    <property type="match status" value="2"/>
</dbReference>